<keyword evidence="10" id="KW-1185">Reference proteome</keyword>
<feature type="domain" description="Major facilitator superfamily (MFS) profile" evidence="8">
    <location>
        <begin position="23"/>
        <end position="431"/>
    </location>
</feature>
<keyword evidence="5 7" id="KW-1133">Transmembrane helix</keyword>
<feature type="transmembrane region" description="Helical" evidence="7">
    <location>
        <begin position="313"/>
        <end position="331"/>
    </location>
</feature>
<keyword evidence="2" id="KW-0813">Transport</keyword>
<dbReference type="CDD" id="cd17369">
    <property type="entry name" value="MFS_ShiA_like"/>
    <property type="match status" value="1"/>
</dbReference>
<proteinExistence type="predicted"/>
<dbReference type="InterPro" id="IPR005829">
    <property type="entry name" value="Sugar_transporter_CS"/>
</dbReference>
<accession>A0ABS1SQ44</accession>
<feature type="transmembrane region" description="Helical" evidence="7">
    <location>
        <begin position="337"/>
        <end position="357"/>
    </location>
</feature>
<feature type="transmembrane region" description="Helical" evidence="7">
    <location>
        <begin position="407"/>
        <end position="427"/>
    </location>
</feature>
<evidence type="ECO:0000256" key="2">
    <source>
        <dbReference type="ARBA" id="ARBA00022448"/>
    </source>
</evidence>
<feature type="transmembrane region" description="Helical" evidence="7">
    <location>
        <begin position="196"/>
        <end position="213"/>
    </location>
</feature>
<dbReference type="InterPro" id="IPR020846">
    <property type="entry name" value="MFS_dom"/>
</dbReference>
<dbReference type="Pfam" id="PF07690">
    <property type="entry name" value="MFS_1"/>
    <property type="match status" value="1"/>
</dbReference>
<dbReference type="PROSITE" id="PS00217">
    <property type="entry name" value="SUGAR_TRANSPORT_2"/>
    <property type="match status" value="1"/>
</dbReference>
<feature type="transmembrane region" description="Helical" evidence="7">
    <location>
        <begin position="378"/>
        <end position="401"/>
    </location>
</feature>
<evidence type="ECO:0000259" key="8">
    <source>
        <dbReference type="PROSITE" id="PS50850"/>
    </source>
</evidence>
<feature type="transmembrane region" description="Helical" evidence="7">
    <location>
        <begin position="121"/>
        <end position="141"/>
    </location>
</feature>
<protein>
    <submittedName>
        <fullName evidence="9">MFS transporter</fullName>
    </submittedName>
</protein>
<evidence type="ECO:0000256" key="1">
    <source>
        <dbReference type="ARBA" id="ARBA00004651"/>
    </source>
</evidence>
<feature type="transmembrane region" description="Helical" evidence="7">
    <location>
        <begin position="61"/>
        <end position="85"/>
    </location>
</feature>
<evidence type="ECO:0000256" key="4">
    <source>
        <dbReference type="ARBA" id="ARBA00022692"/>
    </source>
</evidence>
<dbReference type="Gene3D" id="1.20.1250.20">
    <property type="entry name" value="MFS general substrate transporter like domains"/>
    <property type="match status" value="2"/>
</dbReference>
<sequence>MTSSGTASAEAAPAEFRRTPKRAAAAALVGTSIEWYDFFIYATAAALVFREVFFDPSLPPVVGFVVAFGTTSFGYLGRPVGALLFGSLGDKIGRKRTLVVTLLLMGAATFCMGLLPTYASVGALAPVLLVTLRFLQGVAVGGEWGGAAMLSVEHAPEGRRTFLGSFTQMGSSVGALFSSLIFLIAERMGGLLEGWWRLPFLFSAVLVIVALIVRSTVQESPEFQVAKQTGQISLTPVKDVFTKHRKLVLLGAGVMLVATGGYYVTSSFFLAYGADEAGVSTELLLNALTIGAIAEVLLMPVAGWLGDKISPQFVATIGLVGIAVIAYPLFLSTHSGSPVLIIGMCVIVAACTAFNYGPMPHILYRLFPIQVRYTGVSLSYQAAALTSGALTPIVVPLLLAAGGGNPGLVVAYTAVLCLAAVACVRLTRRVPEVRTESSAAQAAA</sequence>
<dbReference type="Proteomes" id="UP001646141">
    <property type="component" value="Unassembled WGS sequence"/>
</dbReference>
<evidence type="ECO:0000313" key="10">
    <source>
        <dbReference type="Proteomes" id="UP001646141"/>
    </source>
</evidence>
<feature type="transmembrane region" description="Helical" evidence="7">
    <location>
        <begin position="97"/>
        <end position="115"/>
    </location>
</feature>
<reference evidence="9 10" key="1">
    <citation type="submission" date="2018-09" db="EMBL/GenBank/DDBJ databases">
        <title>Comparative genomics of Leucobacter spp.</title>
        <authorList>
            <person name="Reis A.C."/>
            <person name="Kolvenbach B.A."/>
            <person name="Corvini P.F.X."/>
            <person name="Nunes O.C."/>
        </authorList>
    </citation>
    <scope>NUCLEOTIDE SEQUENCE [LARGE SCALE GENOMIC DNA]</scope>
    <source>
        <strain evidence="9 10">L-1</strain>
    </source>
</reference>
<evidence type="ECO:0000256" key="6">
    <source>
        <dbReference type="ARBA" id="ARBA00023136"/>
    </source>
</evidence>
<dbReference type="PROSITE" id="PS50850">
    <property type="entry name" value="MFS"/>
    <property type="match status" value="1"/>
</dbReference>
<feature type="transmembrane region" description="Helical" evidence="7">
    <location>
        <begin position="25"/>
        <end position="49"/>
    </location>
</feature>
<keyword evidence="4 7" id="KW-0812">Transmembrane</keyword>
<dbReference type="PANTHER" id="PTHR43045">
    <property type="entry name" value="SHIKIMATE TRANSPORTER"/>
    <property type="match status" value="1"/>
</dbReference>
<dbReference type="InterPro" id="IPR011701">
    <property type="entry name" value="MFS"/>
</dbReference>
<dbReference type="PANTHER" id="PTHR43045:SF1">
    <property type="entry name" value="SHIKIMATE TRANSPORTER"/>
    <property type="match status" value="1"/>
</dbReference>
<feature type="transmembrane region" description="Helical" evidence="7">
    <location>
        <begin position="247"/>
        <end position="271"/>
    </location>
</feature>
<dbReference type="InterPro" id="IPR036259">
    <property type="entry name" value="MFS_trans_sf"/>
</dbReference>
<evidence type="ECO:0000256" key="5">
    <source>
        <dbReference type="ARBA" id="ARBA00022989"/>
    </source>
</evidence>
<comment type="caution">
    <text evidence="9">The sequence shown here is derived from an EMBL/GenBank/DDBJ whole genome shotgun (WGS) entry which is preliminary data.</text>
</comment>
<comment type="subcellular location">
    <subcellularLocation>
        <location evidence="1">Cell membrane</location>
        <topology evidence="1">Multi-pass membrane protein</topology>
    </subcellularLocation>
</comment>
<dbReference type="RefSeq" id="WP_202382378.1">
    <property type="nucleotide sequence ID" value="NZ_BAAAMA010000001.1"/>
</dbReference>
<dbReference type="EMBL" id="QYAD01000003">
    <property type="protein sequence ID" value="MBL3690269.1"/>
    <property type="molecule type" value="Genomic_DNA"/>
</dbReference>
<gene>
    <name evidence="9" type="ORF">D3226_09880</name>
</gene>
<name>A0ABS1SQ44_9MICO</name>
<keyword evidence="6 7" id="KW-0472">Membrane</keyword>
<evidence type="ECO:0000256" key="7">
    <source>
        <dbReference type="SAM" id="Phobius"/>
    </source>
</evidence>
<feature type="transmembrane region" description="Helical" evidence="7">
    <location>
        <begin position="283"/>
        <end position="306"/>
    </location>
</feature>
<feature type="transmembrane region" description="Helical" evidence="7">
    <location>
        <begin position="162"/>
        <end position="184"/>
    </location>
</feature>
<evidence type="ECO:0000313" key="9">
    <source>
        <dbReference type="EMBL" id="MBL3690269.1"/>
    </source>
</evidence>
<organism evidence="9 10">
    <name type="scientific">Leucobacter chromiireducens subsp. chromiireducens</name>
    <dbReference type="NCBI Taxonomy" id="660067"/>
    <lineage>
        <taxon>Bacteria</taxon>
        <taxon>Bacillati</taxon>
        <taxon>Actinomycetota</taxon>
        <taxon>Actinomycetes</taxon>
        <taxon>Micrococcales</taxon>
        <taxon>Microbacteriaceae</taxon>
        <taxon>Leucobacter</taxon>
    </lineage>
</organism>
<dbReference type="SUPFAM" id="SSF103473">
    <property type="entry name" value="MFS general substrate transporter"/>
    <property type="match status" value="1"/>
</dbReference>
<keyword evidence="3" id="KW-1003">Cell membrane</keyword>
<evidence type="ECO:0000256" key="3">
    <source>
        <dbReference type="ARBA" id="ARBA00022475"/>
    </source>
</evidence>